<evidence type="ECO:0000313" key="1">
    <source>
        <dbReference type="EMBL" id="GFT72054.1"/>
    </source>
</evidence>
<name>A0A8X6U3T0_NEPPI</name>
<keyword evidence="2" id="KW-1185">Reference proteome</keyword>
<sequence>MDHHQDRDGKYAKTMNQKIQDHVKIRLNLHRSLEIREGGNMVIDPNIVEDDSEDSWNRLKLQPTPDFDNNFNA</sequence>
<dbReference type="Proteomes" id="UP000887013">
    <property type="component" value="Unassembled WGS sequence"/>
</dbReference>
<dbReference type="AlphaFoldDB" id="A0A8X6U3T0"/>
<protein>
    <submittedName>
        <fullName evidence="1">Uncharacterized protein</fullName>
    </submittedName>
</protein>
<comment type="caution">
    <text evidence="1">The sequence shown here is derived from an EMBL/GenBank/DDBJ whole genome shotgun (WGS) entry which is preliminary data.</text>
</comment>
<organism evidence="1 2">
    <name type="scientific">Nephila pilipes</name>
    <name type="common">Giant wood spider</name>
    <name type="synonym">Nephila maculata</name>
    <dbReference type="NCBI Taxonomy" id="299642"/>
    <lineage>
        <taxon>Eukaryota</taxon>
        <taxon>Metazoa</taxon>
        <taxon>Ecdysozoa</taxon>
        <taxon>Arthropoda</taxon>
        <taxon>Chelicerata</taxon>
        <taxon>Arachnida</taxon>
        <taxon>Araneae</taxon>
        <taxon>Araneomorphae</taxon>
        <taxon>Entelegynae</taxon>
        <taxon>Araneoidea</taxon>
        <taxon>Nephilidae</taxon>
        <taxon>Nephila</taxon>
    </lineage>
</organism>
<reference evidence="1" key="1">
    <citation type="submission" date="2020-08" db="EMBL/GenBank/DDBJ databases">
        <title>Multicomponent nature underlies the extraordinary mechanical properties of spider dragline silk.</title>
        <authorList>
            <person name="Kono N."/>
            <person name="Nakamura H."/>
            <person name="Mori M."/>
            <person name="Yoshida Y."/>
            <person name="Ohtoshi R."/>
            <person name="Malay A.D."/>
            <person name="Moran D.A.P."/>
            <person name="Tomita M."/>
            <person name="Numata K."/>
            <person name="Arakawa K."/>
        </authorList>
    </citation>
    <scope>NUCLEOTIDE SEQUENCE</scope>
</reference>
<proteinExistence type="predicted"/>
<evidence type="ECO:0000313" key="2">
    <source>
        <dbReference type="Proteomes" id="UP000887013"/>
    </source>
</evidence>
<accession>A0A8X6U3T0</accession>
<gene>
    <name evidence="1" type="ORF">NPIL_201421</name>
</gene>
<dbReference type="EMBL" id="BMAW01021245">
    <property type="protein sequence ID" value="GFT72054.1"/>
    <property type="molecule type" value="Genomic_DNA"/>
</dbReference>